<proteinExistence type="predicted"/>
<protein>
    <submittedName>
        <fullName evidence="2">Uncharacterized protein</fullName>
    </submittedName>
</protein>
<dbReference type="EMBL" id="PZQS01000009">
    <property type="protein sequence ID" value="PVD25011.1"/>
    <property type="molecule type" value="Genomic_DNA"/>
</dbReference>
<feature type="region of interest" description="Disordered" evidence="1">
    <location>
        <begin position="61"/>
        <end position="103"/>
    </location>
</feature>
<evidence type="ECO:0000313" key="3">
    <source>
        <dbReference type="Proteomes" id="UP000245119"/>
    </source>
</evidence>
<name>A0A2T7NV15_POMCA</name>
<comment type="caution">
    <text evidence="2">The sequence shown here is derived from an EMBL/GenBank/DDBJ whole genome shotgun (WGS) entry which is preliminary data.</text>
</comment>
<sequence length="103" mass="11562">MLPERARSLMAPECSQLLPPADKAVNQTTAILPLTEHFSSEKRLSGDLKLFARAWQRQGPVTNYEEWHDAPVENPGLTRDRRASNSPDDVPAKDQPQKVREGT</sequence>
<accession>A0A2T7NV15</accession>
<gene>
    <name evidence="2" type="ORF">C0Q70_15508</name>
</gene>
<dbReference type="Proteomes" id="UP000245119">
    <property type="component" value="Linkage Group LG9"/>
</dbReference>
<reference evidence="2 3" key="1">
    <citation type="submission" date="2018-04" db="EMBL/GenBank/DDBJ databases">
        <title>The genome of golden apple snail Pomacea canaliculata provides insight into stress tolerance and invasive adaptation.</title>
        <authorList>
            <person name="Liu C."/>
            <person name="Liu B."/>
            <person name="Ren Y."/>
            <person name="Zhang Y."/>
            <person name="Wang H."/>
            <person name="Li S."/>
            <person name="Jiang F."/>
            <person name="Yin L."/>
            <person name="Zhang G."/>
            <person name="Qian W."/>
            <person name="Fan W."/>
        </authorList>
    </citation>
    <scope>NUCLEOTIDE SEQUENCE [LARGE SCALE GENOMIC DNA]</scope>
    <source>
        <strain evidence="2">SZHN2017</strain>
        <tissue evidence="2">Muscle</tissue>
    </source>
</reference>
<evidence type="ECO:0000313" key="2">
    <source>
        <dbReference type="EMBL" id="PVD25011.1"/>
    </source>
</evidence>
<dbReference type="AlphaFoldDB" id="A0A2T7NV15"/>
<organism evidence="2 3">
    <name type="scientific">Pomacea canaliculata</name>
    <name type="common">Golden apple snail</name>
    <dbReference type="NCBI Taxonomy" id="400727"/>
    <lineage>
        <taxon>Eukaryota</taxon>
        <taxon>Metazoa</taxon>
        <taxon>Spiralia</taxon>
        <taxon>Lophotrochozoa</taxon>
        <taxon>Mollusca</taxon>
        <taxon>Gastropoda</taxon>
        <taxon>Caenogastropoda</taxon>
        <taxon>Architaenioglossa</taxon>
        <taxon>Ampullarioidea</taxon>
        <taxon>Ampullariidae</taxon>
        <taxon>Pomacea</taxon>
    </lineage>
</organism>
<evidence type="ECO:0000256" key="1">
    <source>
        <dbReference type="SAM" id="MobiDB-lite"/>
    </source>
</evidence>
<feature type="compositionally biased region" description="Basic and acidic residues" evidence="1">
    <location>
        <begin position="90"/>
        <end position="103"/>
    </location>
</feature>
<keyword evidence="3" id="KW-1185">Reference proteome</keyword>